<dbReference type="OrthoDB" id="9803532at2"/>
<dbReference type="AlphaFoldDB" id="I4Z5G0"/>
<evidence type="ECO:0008006" key="3">
    <source>
        <dbReference type="Google" id="ProtNLM"/>
    </source>
</evidence>
<name>I4Z5G0_9BURK</name>
<dbReference type="InterPro" id="IPR036116">
    <property type="entry name" value="FN3_sf"/>
</dbReference>
<sequence length="214" mass="23290">MQAKVITNFVRLNESDFQTKVALIVASLTGNARFPEPWPAPAPSLAQINAAFEVYRSAYRASLTHDTLKIAERNSAREALAGLLQTLVKYLEFVANDNESALQSTGFDLRRDAVRGDHAEPLLAPEGLKLKRGVLGGQVDVRVNRLTGAASYEADIAQGDPNVEDNWHHALTSTSSMHMLLRDLPAAQTFWVRVRGINAGGAGLWSEPASIMVV</sequence>
<accession>I4Z5G0</accession>
<evidence type="ECO:0000313" key="1">
    <source>
        <dbReference type="EMBL" id="EIM31452.1"/>
    </source>
</evidence>
<keyword evidence="2" id="KW-1185">Reference proteome</keyword>
<organism evidence="1 2">
    <name type="scientific">Leptothrix ochracea L12</name>
    <dbReference type="NCBI Taxonomy" id="735332"/>
    <lineage>
        <taxon>Bacteria</taxon>
        <taxon>Pseudomonadati</taxon>
        <taxon>Pseudomonadota</taxon>
        <taxon>Betaproteobacteria</taxon>
        <taxon>Burkholderiales</taxon>
        <taxon>Sphaerotilaceae</taxon>
        <taxon>Leptothrix</taxon>
    </lineage>
</organism>
<dbReference type="RefSeq" id="WP_009453481.1">
    <property type="nucleotide sequence ID" value="NZ_JH660682.1"/>
</dbReference>
<proteinExistence type="predicted"/>
<dbReference type="CDD" id="cd00063">
    <property type="entry name" value="FN3"/>
    <property type="match status" value="1"/>
</dbReference>
<gene>
    <name evidence="1" type="ORF">LepocDRAFT_00001820</name>
</gene>
<dbReference type="EMBL" id="JH660682">
    <property type="protein sequence ID" value="EIM31452.1"/>
    <property type="molecule type" value="Genomic_DNA"/>
</dbReference>
<reference evidence="1 2" key="1">
    <citation type="submission" date="2012-04" db="EMBL/GenBank/DDBJ databases">
        <title>Improved High-Quality Draft sequence of Leptothrix ochracea L12.</title>
        <authorList>
            <consortium name="US DOE Joint Genome Institute"/>
            <person name="Lucas S."/>
            <person name="Han J."/>
            <person name="Lapidus A."/>
            <person name="Cheng J.-F."/>
            <person name="Goodwin L."/>
            <person name="Pitluck S."/>
            <person name="Peters L."/>
            <person name="Zeytun A."/>
            <person name="Detter J.C."/>
            <person name="Han C."/>
            <person name="Tapia R."/>
            <person name="Land M."/>
            <person name="Hauser L."/>
            <person name="Kyrpides N."/>
            <person name="Ivanova N."/>
            <person name="Pagani I."/>
            <person name="Stepanauskas R."/>
            <person name="Masland D."/>
            <person name="Poulton N."/>
            <person name="Emerson D."/>
            <person name="Fleming E."/>
            <person name="Woyke T."/>
        </authorList>
    </citation>
    <scope>NUCLEOTIDE SEQUENCE [LARGE SCALE GENOMIC DNA]</scope>
    <source>
        <strain evidence="1 2">L12</strain>
    </source>
</reference>
<dbReference type="GeneID" id="92352273"/>
<protein>
    <recommendedName>
        <fullName evidence="3">Fibronectin type-III domain-containing protein</fullName>
    </recommendedName>
</protein>
<dbReference type="Proteomes" id="UP000053899">
    <property type="component" value="Unassembled WGS sequence"/>
</dbReference>
<evidence type="ECO:0000313" key="2">
    <source>
        <dbReference type="Proteomes" id="UP000053899"/>
    </source>
</evidence>
<dbReference type="HOGENOM" id="CLU_1281891_0_0_4"/>
<dbReference type="InterPro" id="IPR003961">
    <property type="entry name" value="FN3_dom"/>
</dbReference>
<dbReference type="SUPFAM" id="SSF49265">
    <property type="entry name" value="Fibronectin type III"/>
    <property type="match status" value="1"/>
</dbReference>